<evidence type="ECO:0000256" key="1">
    <source>
        <dbReference type="SAM" id="MobiDB-lite"/>
    </source>
</evidence>
<evidence type="ECO:0000313" key="3">
    <source>
        <dbReference type="Proteomes" id="UP000655366"/>
    </source>
</evidence>
<accession>A0A931CRZ7</accession>
<proteinExistence type="predicted"/>
<comment type="caution">
    <text evidence="2">The sequence shown here is derived from an EMBL/GenBank/DDBJ whole genome shotgun (WGS) entry which is preliminary data.</text>
</comment>
<organism evidence="2 3">
    <name type="scientific">Arthrobacter terrae</name>
    <dbReference type="NCBI Taxonomy" id="2935737"/>
    <lineage>
        <taxon>Bacteria</taxon>
        <taxon>Bacillati</taxon>
        <taxon>Actinomycetota</taxon>
        <taxon>Actinomycetes</taxon>
        <taxon>Micrococcales</taxon>
        <taxon>Micrococcaceae</taxon>
        <taxon>Arthrobacter</taxon>
    </lineage>
</organism>
<dbReference type="RefSeq" id="WP_196398286.1">
    <property type="nucleotide sequence ID" value="NZ_JADNYM010000029.1"/>
</dbReference>
<protein>
    <submittedName>
        <fullName evidence="2">Uncharacterized protein</fullName>
    </submittedName>
</protein>
<gene>
    <name evidence="2" type="ORF">IV500_18450</name>
</gene>
<feature type="region of interest" description="Disordered" evidence="1">
    <location>
        <begin position="25"/>
        <end position="44"/>
    </location>
</feature>
<dbReference type="EMBL" id="JADNYM010000029">
    <property type="protein sequence ID" value="MBG0741350.1"/>
    <property type="molecule type" value="Genomic_DNA"/>
</dbReference>
<dbReference type="AlphaFoldDB" id="A0A931CRZ7"/>
<name>A0A931CRZ7_9MICC</name>
<reference evidence="2 3" key="1">
    <citation type="submission" date="2020-11" db="EMBL/GenBank/DDBJ databases">
        <title>Arthrobacter antarcticus sp. nov., isolated from Antarctic Soil.</title>
        <authorList>
            <person name="Li J."/>
        </authorList>
    </citation>
    <scope>NUCLEOTIDE SEQUENCE [LARGE SCALE GENOMIC DNA]</scope>
    <source>
        <strain evidence="2 3">Z1-20</strain>
    </source>
</reference>
<evidence type="ECO:0000313" key="2">
    <source>
        <dbReference type="EMBL" id="MBG0741350.1"/>
    </source>
</evidence>
<sequence>MATLSLALLLTGCAGQVAPQFGSSMAVPASPSITSESLTPSAVPNADPNAAGCKAFAKANNQLSSYMTDGKKSLTAEQWKAAEAAAVNEMDKAGLTTTGTVKERITALVSTIPADPTDMELSTGRVLAETYNTTLDRIANACAADGATVSLSKVIPAPKF</sequence>
<keyword evidence="3" id="KW-1185">Reference proteome</keyword>
<feature type="compositionally biased region" description="Polar residues" evidence="1">
    <location>
        <begin position="31"/>
        <end position="42"/>
    </location>
</feature>
<dbReference type="Proteomes" id="UP000655366">
    <property type="component" value="Unassembled WGS sequence"/>
</dbReference>